<evidence type="ECO:0000256" key="10">
    <source>
        <dbReference type="PROSITE-ProRule" id="PRU00108"/>
    </source>
</evidence>
<evidence type="ECO:0000256" key="13">
    <source>
        <dbReference type="SAM" id="Coils"/>
    </source>
</evidence>
<proteinExistence type="inferred from homology"/>
<keyword evidence="6 10" id="KW-0238">DNA-binding</keyword>
<dbReference type="InterPro" id="IPR010982">
    <property type="entry name" value="Lambda_DNA-bd_dom_sf"/>
</dbReference>
<dbReference type="Proteomes" id="UP000694941">
    <property type="component" value="Unplaced"/>
</dbReference>
<feature type="compositionally biased region" description="Basic and acidic residues" evidence="14">
    <location>
        <begin position="1324"/>
        <end position="1344"/>
    </location>
</feature>
<keyword evidence="8 12" id="KW-0804">Transcription</keyword>
<dbReference type="PROSITE" id="PS00027">
    <property type="entry name" value="HOMEOBOX_1"/>
    <property type="match status" value="1"/>
</dbReference>
<dbReference type="RefSeq" id="XP_022241316.1">
    <property type="nucleotide sequence ID" value="XM_022385608.1"/>
</dbReference>
<evidence type="ECO:0000259" key="16">
    <source>
        <dbReference type="PROSITE" id="PS51042"/>
    </source>
</evidence>
<keyword evidence="3" id="KW-0677">Repeat</keyword>
<reference evidence="18" key="1">
    <citation type="submission" date="2025-08" db="UniProtKB">
        <authorList>
            <consortium name="RefSeq"/>
        </authorList>
    </citation>
    <scope>IDENTIFICATION</scope>
    <source>
        <tissue evidence="18">Muscle</tissue>
    </source>
</reference>
<feature type="region of interest" description="Disordered" evidence="14">
    <location>
        <begin position="737"/>
        <end position="775"/>
    </location>
</feature>
<dbReference type="SMART" id="SM00389">
    <property type="entry name" value="HOX"/>
    <property type="match status" value="1"/>
</dbReference>
<dbReference type="InterPro" id="IPR001356">
    <property type="entry name" value="HD"/>
</dbReference>
<dbReference type="CDD" id="cd00086">
    <property type="entry name" value="homeodomain"/>
    <property type="match status" value="1"/>
</dbReference>
<keyword evidence="5 13" id="KW-0175">Coiled coil</keyword>
<dbReference type="Pfam" id="PF02376">
    <property type="entry name" value="CUT"/>
    <property type="match status" value="2"/>
</dbReference>
<keyword evidence="17" id="KW-1185">Reference proteome</keyword>
<sequence length="1344" mass="151680">MFFDGERVGEDRKVQGRERKLQREFTKKGKQLQESHLGISKELKEAELKVEDLQSALETAQSELFDLKSTYNEETHTKSNEMEIILNDLERTNQRVILAEKDVSTVKERLEAIKNSLQLAEQIQKTPDMEKAVKVLSRSTLEVELAAKEKEISQLADDIQSLQSTVNNLKQTSASQISHLQERLVEKNRIIHELEEKLTNQKDYDEIKKELSILKSLEFPNHVSAEEDHDSIASEPESISKSTDVHVMEQKKISQPKATLLKVTNPELSGLLTGKLSHGKAISTSLAAKPTSKEYTNNKNLRSKCQDVTQPQSKDYGLPSNKQDDPGAEERIAQILNEAQTAMLNSKNKNRMSPLHNGSTEYSPRNIGGVVRSEEEGKRDEGGNIEVEGRENQTLHSSSNNYKDYFNSTSLRRSRKFDTDDIPQEMVAKIYQEELAKLMGQRVQECFRLPNDQYERTQEEIRHALRIYHKELSHLSQILPLGTSDLARLGSSSALVNSAVLTPLTSIHHPISLASSYPRQEVPIDATLQSRNIQKRGSCSEVESVRHHGSAFSLVQPKTEAGNSPAPVTISNHCNSTLLPPTSIMSLTEMPNSGEDLSSSASPLQQMQSITNSLLTQSSLTTVSTTPQRPTKAILPPITQQQFDLYNNLNTEEIVKNVKEQLSQYSISQRLFGENVLGLSQGSVSDLLARPKPWHMLTQKGREPFIRMKIFLEDENAVHKLVASQYKIPPEKLMRTIGFGGPSSSPAASMKLPQPSTEPAIVPNQLDRSQTPLNSNFAPPADLQQSATSTPEYLASISKTTSVLSCNVSTTQSMPISSRKLHHSSQSMMYLHPTVYEMAALTTDIDTQGITSKIKDTLMAQNIGQKIFGEVVLGLSQGSVSELLSKPKPWHMLSIKGREPFIRMQLWLNDPLNIERLQVIKNQRREANKRKRNNIDTDVHQSPHNNHLFSYDLPPPSPYLSTKKPRILFSDEQKEALRLAFTLDPYPSTSTLEFLSSELDLPVRTITNWFHNHRMRLKQQPLITPDDHRSNDSGTHIISSGAKDNTNFDPVQFRMMLDHRLAELARDKRSGKVKKMYSTYQNTSPLSAQNDDSGTLDLSMSSQHFPRRSNNTFGFHCTSESAGTDEHSNSEQNEDSSYSLERGLSESSDRESLDDQPTSLSPNSVFQEQEDFKQMTIAPASSSNRRKPAMPQWVDPGLEISPESDLCSENEDNDEEESQNVKDKEIINGVCVLQTGNLGLHVPKEHTVRIEPTPVPDGQVLNYRDKEHLNKDKVTDFSSEELMISEKEEFKRSIKTDRKYNIERLERCLKDQVENWDVDEEEREEHKNNSKANSKDDQKKEEGW</sequence>
<dbReference type="PANTHER" id="PTHR14043">
    <property type="entry name" value="CCAAT DISPLACEMENT PROTEIN-RELATED"/>
    <property type="match status" value="1"/>
</dbReference>
<feature type="compositionally biased region" description="Basic and acidic residues" evidence="14">
    <location>
        <begin position="372"/>
        <end position="393"/>
    </location>
</feature>
<dbReference type="SMART" id="SM01109">
    <property type="entry name" value="CUT"/>
    <property type="match status" value="2"/>
</dbReference>
<dbReference type="SUPFAM" id="SSF46689">
    <property type="entry name" value="Homeodomain-like"/>
    <property type="match status" value="1"/>
</dbReference>
<dbReference type="PROSITE" id="PS51042">
    <property type="entry name" value="CUT"/>
    <property type="match status" value="2"/>
</dbReference>
<evidence type="ECO:0000256" key="14">
    <source>
        <dbReference type="SAM" id="MobiDB-lite"/>
    </source>
</evidence>
<dbReference type="PANTHER" id="PTHR14043:SF2">
    <property type="entry name" value="HOMEOBOX PROTEIN CUT"/>
    <property type="match status" value="1"/>
</dbReference>
<feature type="region of interest" description="Disordered" evidence="14">
    <location>
        <begin position="225"/>
        <end position="245"/>
    </location>
</feature>
<feature type="region of interest" description="Disordered" evidence="14">
    <location>
        <begin position="371"/>
        <end position="401"/>
    </location>
</feature>
<comment type="similarity">
    <text evidence="2 12">Belongs to the CUT homeobox family.</text>
</comment>
<gene>
    <name evidence="18" type="primary">LOC106459171</name>
</gene>
<dbReference type="InterPro" id="IPR003350">
    <property type="entry name" value="CUT_dom"/>
</dbReference>
<evidence type="ECO:0000256" key="5">
    <source>
        <dbReference type="ARBA" id="ARBA00023054"/>
    </source>
</evidence>
<feature type="region of interest" description="Disordered" evidence="14">
    <location>
        <begin position="347"/>
        <end position="366"/>
    </location>
</feature>
<dbReference type="InterPro" id="IPR017970">
    <property type="entry name" value="Homeobox_CS"/>
</dbReference>
<feature type="region of interest" description="Disordered" evidence="14">
    <location>
        <begin position="1315"/>
        <end position="1344"/>
    </location>
</feature>
<evidence type="ECO:0000313" key="18">
    <source>
        <dbReference type="RefSeq" id="XP_022241316.1"/>
    </source>
</evidence>
<feature type="domain" description="CUT" evidence="16">
    <location>
        <begin position="640"/>
        <end position="727"/>
    </location>
</feature>
<evidence type="ECO:0000256" key="1">
    <source>
        <dbReference type="ARBA" id="ARBA00004123"/>
    </source>
</evidence>
<dbReference type="Gene3D" id="1.10.10.60">
    <property type="entry name" value="Homeodomain-like"/>
    <property type="match status" value="1"/>
</dbReference>
<comment type="subcellular location">
    <subcellularLocation>
        <location evidence="1 10 11">Nucleus</location>
    </subcellularLocation>
</comment>
<feature type="domain" description="Homeobox" evidence="15">
    <location>
        <begin position="960"/>
        <end position="1020"/>
    </location>
</feature>
<evidence type="ECO:0000256" key="6">
    <source>
        <dbReference type="ARBA" id="ARBA00023125"/>
    </source>
</evidence>
<evidence type="ECO:0000256" key="12">
    <source>
        <dbReference type="RuleBase" id="RU361129"/>
    </source>
</evidence>
<feature type="compositionally biased region" description="Basic and acidic residues" evidence="14">
    <location>
        <begin position="1143"/>
        <end position="1153"/>
    </location>
</feature>
<evidence type="ECO:0000256" key="3">
    <source>
        <dbReference type="ARBA" id="ARBA00022737"/>
    </source>
</evidence>
<evidence type="ECO:0000256" key="4">
    <source>
        <dbReference type="ARBA" id="ARBA00023015"/>
    </source>
</evidence>
<protein>
    <recommendedName>
        <fullName evidence="12">DNA-binding protein SATB</fullName>
    </recommendedName>
    <alternativeName>
        <fullName evidence="12">Special AT-rich sequence-binding protein</fullName>
    </alternativeName>
</protein>
<feature type="DNA-binding region" description="Homeobox" evidence="10">
    <location>
        <begin position="962"/>
        <end position="1021"/>
    </location>
</feature>
<evidence type="ECO:0000256" key="7">
    <source>
        <dbReference type="ARBA" id="ARBA00023155"/>
    </source>
</evidence>
<dbReference type="SUPFAM" id="SSF47413">
    <property type="entry name" value="lambda repressor-like DNA-binding domains"/>
    <property type="match status" value="2"/>
</dbReference>
<dbReference type="Gene3D" id="1.10.260.40">
    <property type="entry name" value="lambda repressor-like DNA-binding domains"/>
    <property type="match status" value="2"/>
</dbReference>
<feature type="coiled-coil region" evidence="13">
    <location>
        <begin position="103"/>
        <end position="197"/>
    </location>
</feature>
<evidence type="ECO:0000313" key="17">
    <source>
        <dbReference type="Proteomes" id="UP000694941"/>
    </source>
</evidence>
<feature type="coiled-coil region" evidence="13">
    <location>
        <begin position="36"/>
        <end position="70"/>
    </location>
</feature>
<dbReference type="PROSITE" id="PS50071">
    <property type="entry name" value="HOMEOBOX_2"/>
    <property type="match status" value="1"/>
</dbReference>
<evidence type="ECO:0000256" key="9">
    <source>
        <dbReference type="ARBA" id="ARBA00023242"/>
    </source>
</evidence>
<feature type="compositionally biased region" description="Polar residues" evidence="14">
    <location>
        <begin position="766"/>
        <end position="775"/>
    </location>
</feature>
<dbReference type="GeneID" id="106459171"/>
<name>A0ABM1SCG1_LIMPO</name>
<keyword evidence="4 12" id="KW-0805">Transcription regulation</keyword>
<evidence type="ECO:0000256" key="2">
    <source>
        <dbReference type="ARBA" id="ARBA00008190"/>
    </source>
</evidence>
<dbReference type="InterPro" id="IPR009057">
    <property type="entry name" value="Homeodomain-like_sf"/>
</dbReference>
<feature type="compositionally biased region" description="Acidic residues" evidence="14">
    <location>
        <begin position="1206"/>
        <end position="1218"/>
    </location>
</feature>
<keyword evidence="7 10" id="KW-0371">Homeobox</keyword>
<dbReference type="Pfam" id="PF00046">
    <property type="entry name" value="Homeodomain"/>
    <property type="match status" value="1"/>
</dbReference>
<organism evidence="17 18">
    <name type="scientific">Limulus polyphemus</name>
    <name type="common">Atlantic horseshoe crab</name>
    <dbReference type="NCBI Taxonomy" id="6850"/>
    <lineage>
        <taxon>Eukaryota</taxon>
        <taxon>Metazoa</taxon>
        <taxon>Ecdysozoa</taxon>
        <taxon>Arthropoda</taxon>
        <taxon>Chelicerata</taxon>
        <taxon>Merostomata</taxon>
        <taxon>Xiphosura</taxon>
        <taxon>Limulidae</taxon>
        <taxon>Limulus</taxon>
    </lineage>
</organism>
<evidence type="ECO:0000256" key="11">
    <source>
        <dbReference type="RuleBase" id="RU000682"/>
    </source>
</evidence>
<keyword evidence="9 10" id="KW-0539">Nucleus</keyword>
<accession>A0ABM1SCG1</accession>
<evidence type="ECO:0000259" key="15">
    <source>
        <dbReference type="PROSITE" id="PS50071"/>
    </source>
</evidence>
<feature type="region of interest" description="Disordered" evidence="14">
    <location>
        <begin position="1072"/>
        <end position="1220"/>
    </location>
</feature>
<feature type="region of interest" description="Disordered" evidence="14">
    <location>
        <begin position="293"/>
        <end position="326"/>
    </location>
</feature>
<feature type="domain" description="CUT" evidence="16">
    <location>
        <begin position="836"/>
        <end position="923"/>
    </location>
</feature>
<evidence type="ECO:0000256" key="8">
    <source>
        <dbReference type="ARBA" id="ARBA00023163"/>
    </source>
</evidence>
<feature type="compositionally biased region" description="Polar residues" evidence="14">
    <location>
        <begin position="1156"/>
        <end position="1167"/>
    </location>
</feature>
<feature type="compositionally biased region" description="Polar residues" evidence="14">
    <location>
        <begin position="1078"/>
        <end position="1122"/>
    </location>
</feature>